<dbReference type="PANTHER" id="PTHR43877:SF1">
    <property type="entry name" value="ACETYLTRANSFERASE"/>
    <property type="match status" value="1"/>
</dbReference>
<dbReference type="RefSeq" id="WP_119809397.1">
    <property type="nucleotide sequence ID" value="NZ_QYUP01000024.1"/>
</dbReference>
<dbReference type="InterPro" id="IPR050832">
    <property type="entry name" value="Bact_Acetyltransf"/>
</dbReference>
<feature type="domain" description="N-acetyltransferase" evidence="3">
    <location>
        <begin position="4"/>
        <end position="178"/>
    </location>
</feature>
<comment type="caution">
    <text evidence="4">The sequence shown here is derived from an EMBL/GenBank/DDBJ whole genome shotgun (WGS) entry which is preliminary data.</text>
</comment>
<organism evidence="4 5">
    <name type="scientific">Massilia cavernae</name>
    <dbReference type="NCBI Taxonomy" id="2320864"/>
    <lineage>
        <taxon>Bacteria</taxon>
        <taxon>Pseudomonadati</taxon>
        <taxon>Pseudomonadota</taxon>
        <taxon>Betaproteobacteria</taxon>
        <taxon>Burkholderiales</taxon>
        <taxon>Oxalobacteraceae</taxon>
        <taxon>Telluria group</taxon>
        <taxon>Massilia</taxon>
    </lineage>
</organism>
<evidence type="ECO:0000313" key="5">
    <source>
        <dbReference type="Proteomes" id="UP000284006"/>
    </source>
</evidence>
<dbReference type="EMBL" id="QYUP01000024">
    <property type="protein sequence ID" value="RJG25421.1"/>
    <property type="molecule type" value="Genomic_DNA"/>
</dbReference>
<dbReference type="CDD" id="cd04301">
    <property type="entry name" value="NAT_SF"/>
    <property type="match status" value="1"/>
</dbReference>
<dbReference type="InterPro" id="IPR000182">
    <property type="entry name" value="GNAT_dom"/>
</dbReference>
<proteinExistence type="predicted"/>
<dbReference type="Pfam" id="PF13508">
    <property type="entry name" value="Acetyltransf_7"/>
    <property type="match status" value="1"/>
</dbReference>
<dbReference type="SUPFAM" id="SSF55729">
    <property type="entry name" value="Acyl-CoA N-acyltransferases (Nat)"/>
    <property type="match status" value="1"/>
</dbReference>
<dbReference type="Gene3D" id="3.40.630.30">
    <property type="match status" value="1"/>
</dbReference>
<gene>
    <name evidence="4" type="ORF">D3872_02905</name>
</gene>
<accession>A0A418Y744</accession>
<sequence>MANFTSRLAAEADLPALKAVMTASIDALQRGFLSDEQVAASHAIMGLDTQLVKDGTYFVVESEGRIAGCGGWSRRATLYGGDHTSSSRNPALLDPARDAARIRAMYTHPDFVRQGVGKLILSLCEQAAAAEGFTHAQLMGTMSGEALYAASGYRVVERTGADVEGVNVPLVRMEKPLAL</sequence>
<evidence type="ECO:0000313" key="4">
    <source>
        <dbReference type="EMBL" id="RJG25421.1"/>
    </source>
</evidence>
<name>A0A418Y744_9BURK</name>
<dbReference type="GO" id="GO:0016747">
    <property type="term" value="F:acyltransferase activity, transferring groups other than amino-acyl groups"/>
    <property type="evidence" value="ECO:0007669"/>
    <property type="project" value="InterPro"/>
</dbReference>
<dbReference type="OrthoDB" id="9799296at2"/>
<dbReference type="InterPro" id="IPR016181">
    <property type="entry name" value="Acyl_CoA_acyltransferase"/>
</dbReference>
<dbReference type="AlphaFoldDB" id="A0A418Y744"/>
<dbReference type="PROSITE" id="PS51186">
    <property type="entry name" value="GNAT"/>
    <property type="match status" value="1"/>
</dbReference>
<reference evidence="4 5" key="1">
    <citation type="submission" date="2018-09" db="EMBL/GenBank/DDBJ databases">
        <authorList>
            <person name="Zhu H."/>
        </authorList>
    </citation>
    <scope>NUCLEOTIDE SEQUENCE [LARGE SCALE GENOMIC DNA]</scope>
    <source>
        <strain evidence="4 5">K1S02-61</strain>
    </source>
</reference>
<evidence type="ECO:0000256" key="2">
    <source>
        <dbReference type="ARBA" id="ARBA00023315"/>
    </source>
</evidence>
<dbReference type="Proteomes" id="UP000284006">
    <property type="component" value="Unassembled WGS sequence"/>
</dbReference>
<dbReference type="PANTHER" id="PTHR43877">
    <property type="entry name" value="AMINOALKYLPHOSPHONATE N-ACETYLTRANSFERASE-RELATED-RELATED"/>
    <property type="match status" value="1"/>
</dbReference>
<keyword evidence="1 4" id="KW-0808">Transferase</keyword>
<protein>
    <submittedName>
        <fullName evidence="4">N-acetyltransferase</fullName>
    </submittedName>
</protein>
<keyword evidence="5" id="KW-1185">Reference proteome</keyword>
<keyword evidence="2" id="KW-0012">Acyltransferase</keyword>
<evidence type="ECO:0000256" key="1">
    <source>
        <dbReference type="ARBA" id="ARBA00022679"/>
    </source>
</evidence>
<evidence type="ECO:0000259" key="3">
    <source>
        <dbReference type="PROSITE" id="PS51186"/>
    </source>
</evidence>